<dbReference type="EMBL" id="JAUIRO010000005">
    <property type="protein sequence ID" value="KAK0713441.1"/>
    <property type="molecule type" value="Genomic_DNA"/>
</dbReference>
<dbReference type="Proteomes" id="UP001172101">
    <property type="component" value="Unassembled WGS sequence"/>
</dbReference>
<dbReference type="AlphaFoldDB" id="A0AA40ACR7"/>
<accession>A0AA40ACR7</accession>
<proteinExistence type="predicted"/>
<keyword evidence="2" id="KW-0812">Transmembrane</keyword>
<name>A0AA40ACR7_9PEZI</name>
<feature type="region of interest" description="Disordered" evidence="1">
    <location>
        <begin position="100"/>
        <end position="126"/>
    </location>
</feature>
<dbReference type="GeneID" id="85317898"/>
<keyword evidence="2" id="KW-0472">Membrane</keyword>
<evidence type="ECO:0000313" key="4">
    <source>
        <dbReference type="Proteomes" id="UP001172101"/>
    </source>
</evidence>
<sequence>MLQVRAAIFDDFGVLEDISRDMRTKAEVGALLGVNLAALVGAFAALMTGSRIVMTGRRIVPTGRGIVLTGRGVVLAGWGTVLVDRRIVLNNWRIVLPEGQIEGEERKRPKPERSGRPGPAGICQTV</sequence>
<keyword evidence="2" id="KW-1133">Transmembrane helix</keyword>
<organism evidence="3 4">
    <name type="scientific">Lasiosphaeria miniovina</name>
    <dbReference type="NCBI Taxonomy" id="1954250"/>
    <lineage>
        <taxon>Eukaryota</taxon>
        <taxon>Fungi</taxon>
        <taxon>Dikarya</taxon>
        <taxon>Ascomycota</taxon>
        <taxon>Pezizomycotina</taxon>
        <taxon>Sordariomycetes</taxon>
        <taxon>Sordariomycetidae</taxon>
        <taxon>Sordariales</taxon>
        <taxon>Lasiosphaeriaceae</taxon>
        <taxon>Lasiosphaeria</taxon>
    </lineage>
</organism>
<reference evidence="3" key="1">
    <citation type="submission" date="2023-06" db="EMBL/GenBank/DDBJ databases">
        <title>Genome-scale phylogeny and comparative genomics of the fungal order Sordariales.</title>
        <authorList>
            <consortium name="Lawrence Berkeley National Laboratory"/>
            <person name="Hensen N."/>
            <person name="Bonometti L."/>
            <person name="Westerberg I."/>
            <person name="Brannstrom I.O."/>
            <person name="Guillou S."/>
            <person name="Cros-Aarteil S."/>
            <person name="Calhoun S."/>
            <person name="Haridas S."/>
            <person name="Kuo A."/>
            <person name="Mondo S."/>
            <person name="Pangilinan J."/>
            <person name="Riley R."/>
            <person name="LaButti K."/>
            <person name="Andreopoulos B."/>
            <person name="Lipzen A."/>
            <person name="Chen C."/>
            <person name="Yanf M."/>
            <person name="Daum C."/>
            <person name="Ng V."/>
            <person name="Clum A."/>
            <person name="Steindorff A."/>
            <person name="Ohm R."/>
            <person name="Martin F."/>
            <person name="Silar P."/>
            <person name="Natvig D."/>
            <person name="Lalanne C."/>
            <person name="Gautier V."/>
            <person name="Ament-velasquez S.L."/>
            <person name="Kruys A."/>
            <person name="Hutchinson M.I."/>
            <person name="Powell A.J."/>
            <person name="Barry K."/>
            <person name="Miller A.N."/>
            <person name="Grigoriev I.V."/>
            <person name="Debuchy R."/>
            <person name="Gladieux P."/>
            <person name="Thoren M.H."/>
            <person name="Johannesson H."/>
        </authorList>
    </citation>
    <scope>NUCLEOTIDE SEQUENCE</scope>
    <source>
        <strain evidence="3">SMH2392-1A</strain>
    </source>
</reference>
<dbReference type="RefSeq" id="XP_060294764.1">
    <property type="nucleotide sequence ID" value="XM_060434628.1"/>
</dbReference>
<evidence type="ECO:0000256" key="2">
    <source>
        <dbReference type="SAM" id="Phobius"/>
    </source>
</evidence>
<protein>
    <submittedName>
        <fullName evidence="3">Uncharacterized protein</fullName>
    </submittedName>
</protein>
<evidence type="ECO:0000256" key="1">
    <source>
        <dbReference type="SAM" id="MobiDB-lite"/>
    </source>
</evidence>
<gene>
    <name evidence="3" type="ORF">B0T26DRAFT_364691</name>
</gene>
<comment type="caution">
    <text evidence="3">The sequence shown here is derived from an EMBL/GenBank/DDBJ whole genome shotgun (WGS) entry which is preliminary data.</text>
</comment>
<keyword evidence="4" id="KW-1185">Reference proteome</keyword>
<evidence type="ECO:0000313" key="3">
    <source>
        <dbReference type="EMBL" id="KAK0713441.1"/>
    </source>
</evidence>
<feature type="compositionally biased region" description="Basic and acidic residues" evidence="1">
    <location>
        <begin position="103"/>
        <end position="115"/>
    </location>
</feature>
<feature type="transmembrane region" description="Helical" evidence="2">
    <location>
        <begin position="28"/>
        <end position="48"/>
    </location>
</feature>